<proteinExistence type="predicted"/>
<dbReference type="EMBL" id="KZ826320">
    <property type="protein sequence ID" value="PYI10787.1"/>
    <property type="molecule type" value="Genomic_DNA"/>
</dbReference>
<evidence type="ECO:0000313" key="1">
    <source>
        <dbReference type="EMBL" id="PYI10787.1"/>
    </source>
</evidence>
<evidence type="ECO:0000313" key="2">
    <source>
        <dbReference type="Proteomes" id="UP000248423"/>
    </source>
</evidence>
<dbReference type="OrthoDB" id="4479239at2759"/>
<keyword evidence="2" id="KW-1185">Reference proteome</keyword>
<sequence>MTGAAPPGGPLHGQVSADSIWKDHNRCDPSNLGPVVRFGKPVYDTETRRKRGLEEHSQQPEFHDVVVKEACRVLNISSFDREPASSCYLHRLPMTVRIRIYGFLFPHDHTILEEENFPHTEATNLAILGTSHQIYHEASIALYHSLAYRRVVLKEYGASTAYLLRRFPRELGCCHWKWFGLFCRNHQLDNQRPFGSIVLSLGDRNHELAVQRRWSFSVFITTLRMDKPLRIHDLTIAATDNWKMPGFDETHLIQDLFSGAFEILGRMMFKGFTRMERQRLIKLIIAKKDPRVQVMRRSDEAEVQVL</sequence>
<gene>
    <name evidence="1" type="ORF">BO78DRAFT_414422</name>
</gene>
<accession>A0A319EKI8</accession>
<dbReference type="STRING" id="1448318.A0A319EKI8"/>
<reference evidence="1 2" key="1">
    <citation type="submission" date="2018-02" db="EMBL/GenBank/DDBJ databases">
        <title>The genomes of Aspergillus section Nigri reveals drivers in fungal speciation.</title>
        <authorList>
            <consortium name="DOE Joint Genome Institute"/>
            <person name="Vesth T.C."/>
            <person name="Nybo J."/>
            <person name="Theobald S."/>
            <person name="Brandl J."/>
            <person name="Frisvad J.C."/>
            <person name="Nielsen K.F."/>
            <person name="Lyhne E.K."/>
            <person name="Kogle M.E."/>
            <person name="Kuo A."/>
            <person name="Riley R."/>
            <person name="Clum A."/>
            <person name="Nolan M."/>
            <person name="Lipzen A."/>
            <person name="Salamov A."/>
            <person name="Henrissat B."/>
            <person name="Wiebenga A."/>
            <person name="De vries R.P."/>
            <person name="Grigoriev I.V."/>
            <person name="Mortensen U.H."/>
            <person name="Andersen M.R."/>
            <person name="Baker S.E."/>
        </authorList>
    </citation>
    <scope>NUCLEOTIDE SEQUENCE [LARGE SCALE GENOMIC DNA]</scope>
    <source>
        <strain evidence="1 2">CBS 121057</strain>
    </source>
</reference>
<organism evidence="1 2">
    <name type="scientific">Aspergillus sclerotiicarbonarius (strain CBS 121057 / IBT 28362)</name>
    <dbReference type="NCBI Taxonomy" id="1448318"/>
    <lineage>
        <taxon>Eukaryota</taxon>
        <taxon>Fungi</taxon>
        <taxon>Dikarya</taxon>
        <taxon>Ascomycota</taxon>
        <taxon>Pezizomycotina</taxon>
        <taxon>Eurotiomycetes</taxon>
        <taxon>Eurotiomycetidae</taxon>
        <taxon>Eurotiales</taxon>
        <taxon>Aspergillaceae</taxon>
        <taxon>Aspergillus</taxon>
        <taxon>Aspergillus subgen. Circumdati</taxon>
    </lineage>
</organism>
<dbReference type="VEuPathDB" id="FungiDB:BO78DRAFT_414422"/>
<name>A0A319EKI8_ASPSB</name>
<protein>
    <submittedName>
        <fullName evidence="1">Uncharacterized protein</fullName>
    </submittedName>
</protein>
<dbReference type="AlphaFoldDB" id="A0A319EKI8"/>
<dbReference type="Proteomes" id="UP000248423">
    <property type="component" value="Unassembled WGS sequence"/>
</dbReference>